<dbReference type="EMBL" id="CP121694">
    <property type="protein sequence ID" value="WRO21350.1"/>
    <property type="molecule type" value="Genomic_DNA"/>
</dbReference>
<dbReference type="KEGG" id="dbc:MFMK1_001158"/>
<dbReference type="AlphaFoldDB" id="A0AAU0UMD0"/>
<organism evidence="1 2">
    <name type="scientific">Metallumcola ferriviriculae</name>
    <dbReference type="NCBI Taxonomy" id="3039180"/>
    <lineage>
        <taxon>Bacteria</taxon>
        <taxon>Bacillati</taxon>
        <taxon>Bacillota</taxon>
        <taxon>Clostridia</taxon>
        <taxon>Neomoorellales</taxon>
        <taxon>Desulfitibacteraceae</taxon>
        <taxon>Metallumcola</taxon>
    </lineage>
</organism>
<protein>
    <submittedName>
        <fullName evidence="1">Uncharacterized protein</fullName>
    </submittedName>
</protein>
<keyword evidence="2" id="KW-1185">Reference proteome</keyword>
<evidence type="ECO:0000313" key="1">
    <source>
        <dbReference type="EMBL" id="WRO21350.1"/>
    </source>
</evidence>
<reference evidence="1 2" key="1">
    <citation type="submission" date="2023-04" db="EMBL/GenBank/DDBJ databases">
        <authorList>
            <person name="Hsu D."/>
        </authorList>
    </citation>
    <scope>NUCLEOTIDE SEQUENCE [LARGE SCALE GENOMIC DNA]</scope>
    <source>
        <strain evidence="1 2">MK1</strain>
    </source>
</reference>
<dbReference type="RefSeq" id="WP_366924200.1">
    <property type="nucleotide sequence ID" value="NZ_CP121694.1"/>
</dbReference>
<accession>A0AAU0UMD0</accession>
<gene>
    <name evidence="1" type="ORF">MFMK1_001158</name>
</gene>
<dbReference type="Proteomes" id="UP001329915">
    <property type="component" value="Chromosome"/>
</dbReference>
<proteinExistence type="predicted"/>
<sequence length="654" mass="76672">MKKNNRNLIIEQTLHGYSQGHHLLASSKRLSDGSLRIMSTLSDLSGPEVYKGFSEYITGYPLKDDKCYALGKTWYASEMKRPGCVWTHSLLLSFDDLERFNNYSKLLELFIRPEKDFDFDKEIYSQSIELPSDFENDHFELHKSLANISLEVLKYLLWSIHNNSQPVILPVVNPGQYLREVLILWQNQNLNLRRKFTFCTGSLANRKIGKETFDFQIVPHVLTKSIGRSERQIKVLDNLNTTLLNYPKWVINISEELLVIDGRLKFKDFVRHFGIDSERKELFGKIARLYTEANIGTSGIKINTYLEVGKSMFESDDYDILVSKLIYRVLSFSPDNRWFMFDELPKLILELSTTSNIKNSCKQLQVRTRLESLWSKDKNIIRRLFHKLISQRKLNKFGENLIKEFSLLVEQKELPKFTNMDLGACNVLVTLNPEFALCPQIWQQSRNFQCELIDCIDARSISEELIAEIIELIIENSRESISEKVYNTFGSVSTRIFLDWCLSTGKQKDNWMQLCNNSPEECINWLLAVKSLDDVSLFVSIASRLDPYSKAISQYGIKPWLRIFDKLDFKKINEDSRFLLAQFFLPIMLMSKDDVTKEFAEFVFYPIDAKLANQQFDYDQWQKLDKLLPRLSWYNSWDKSKRLRKAMKRKGYQF</sequence>
<dbReference type="Pfam" id="PF20012">
    <property type="entry name" value="GAP1-N1"/>
    <property type="match status" value="1"/>
</dbReference>
<evidence type="ECO:0000313" key="2">
    <source>
        <dbReference type="Proteomes" id="UP001329915"/>
    </source>
</evidence>
<name>A0AAU0UMD0_9FIRM</name>